<sequence>MKKLLLAVVTLTTIGVHAFIAKAYAEIQPDNLFPRVVMVTNMGEITVELDRSRAPRTVANFLRYVEKASYNNTIFHRLVPGFVLQGGGYDKDFQEKPNFGEIVNESGNGLKNQYGTIAMARDNAPHSATRQFFFNLNDNSSLNPSDSRWGYAVFGRVVAGEAVLEKLAAQESQPYDDTTGWADVPTETLLLERVKVVPEAQ</sequence>
<dbReference type="eggNOG" id="COG0652">
    <property type="taxonomic scope" value="Bacteria"/>
</dbReference>
<feature type="domain" description="PPIase cyclophilin-type" evidence="5">
    <location>
        <begin position="32"/>
        <end position="196"/>
    </location>
</feature>
<dbReference type="PANTHER" id="PTHR43246">
    <property type="entry name" value="PEPTIDYL-PROLYL CIS-TRANS ISOMERASE CYP38, CHLOROPLASTIC"/>
    <property type="match status" value="1"/>
</dbReference>
<dbReference type="SUPFAM" id="SSF50891">
    <property type="entry name" value="Cyclophilin-like"/>
    <property type="match status" value="1"/>
</dbReference>
<comment type="catalytic activity">
    <reaction evidence="4">
        <text>[protein]-peptidylproline (omega=180) = [protein]-peptidylproline (omega=0)</text>
        <dbReference type="Rhea" id="RHEA:16237"/>
        <dbReference type="Rhea" id="RHEA-COMP:10747"/>
        <dbReference type="Rhea" id="RHEA-COMP:10748"/>
        <dbReference type="ChEBI" id="CHEBI:83833"/>
        <dbReference type="ChEBI" id="CHEBI:83834"/>
        <dbReference type="EC" id="5.2.1.8"/>
    </reaction>
</comment>
<dbReference type="PRINTS" id="PR00153">
    <property type="entry name" value="CSAPPISMRASE"/>
</dbReference>
<dbReference type="PROSITE" id="PS00170">
    <property type="entry name" value="CSA_PPIASE_1"/>
    <property type="match status" value="1"/>
</dbReference>
<accession>K2JHL4</accession>
<keyword evidence="4" id="KW-0732">Signal</keyword>
<evidence type="ECO:0000259" key="5">
    <source>
        <dbReference type="PROSITE" id="PS50072"/>
    </source>
</evidence>
<evidence type="ECO:0000313" key="6">
    <source>
        <dbReference type="EMBL" id="EKE82861.1"/>
    </source>
</evidence>
<reference evidence="6 7" key="1">
    <citation type="journal article" date="2012" name="J. Bacteriol.">
        <title>Genome Sequence of Idiomarina xiamenensis Type Strain 10-D-4.</title>
        <authorList>
            <person name="Lai Q."/>
            <person name="Wang L."/>
            <person name="Wang W."/>
            <person name="Shao Z."/>
        </authorList>
    </citation>
    <scope>NUCLEOTIDE SEQUENCE [LARGE SCALE GENOMIC DNA]</scope>
    <source>
        <strain evidence="6 7">10-D-4</strain>
    </source>
</reference>
<evidence type="ECO:0000256" key="2">
    <source>
        <dbReference type="ARBA" id="ARBA00023110"/>
    </source>
</evidence>
<dbReference type="AlphaFoldDB" id="K2JHL4"/>
<keyword evidence="2 4" id="KW-0697">Rotamase</keyword>
<comment type="similarity">
    <text evidence="1 4">Belongs to the cyclophilin-type PPIase family.</text>
</comment>
<evidence type="ECO:0000256" key="4">
    <source>
        <dbReference type="RuleBase" id="RU363019"/>
    </source>
</evidence>
<dbReference type="PROSITE" id="PS50072">
    <property type="entry name" value="CSA_PPIASE_2"/>
    <property type="match status" value="1"/>
</dbReference>
<comment type="function">
    <text evidence="4">PPIases accelerate the folding of proteins. It catalyzes the cis-trans isomerization of proline imidic peptide bonds in oligopeptides.</text>
</comment>
<dbReference type="Gene3D" id="2.40.100.10">
    <property type="entry name" value="Cyclophilin-like"/>
    <property type="match status" value="1"/>
</dbReference>
<dbReference type="InterPro" id="IPR002130">
    <property type="entry name" value="Cyclophilin-type_PPIase_dom"/>
</dbReference>
<dbReference type="GO" id="GO:0006457">
    <property type="term" value="P:protein folding"/>
    <property type="evidence" value="ECO:0007669"/>
    <property type="project" value="InterPro"/>
</dbReference>
<dbReference type="InterPro" id="IPR044665">
    <property type="entry name" value="E_coli_cyclophilin_A-like"/>
</dbReference>
<dbReference type="RefSeq" id="WP_008489224.1">
    <property type="nucleotide sequence ID" value="NZ_AMRG01000011.1"/>
</dbReference>
<evidence type="ECO:0000256" key="3">
    <source>
        <dbReference type="ARBA" id="ARBA00023235"/>
    </source>
</evidence>
<dbReference type="STRING" id="740709.A10D4_09659"/>
<dbReference type="GO" id="GO:0003755">
    <property type="term" value="F:peptidyl-prolyl cis-trans isomerase activity"/>
    <property type="evidence" value="ECO:0007669"/>
    <property type="project" value="UniProtKB-UniRule"/>
</dbReference>
<evidence type="ECO:0000313" key="7">
    <source>
        <dbReference type="Proteomes" id="UP000014115"/>
    </source>
</evidence>
<proteinExistence type="inferred from homology"/>
<dbReference type="OrthoDB" id="9807797at2"/>
<dbReference type="Proteomes" id="UP000014115">
    <property type="component" value="Unassembled WGS sequence"/>
</dbReference>
<comment type="caution">
    <text evidence="6">The sequence shown here is derived from an EMBL/GenBank/DDBJ whole genome shotgun (WGS) entry which is preliminary data.</text>
</comment>
<keyword evidence="7" id="KW-1185">Reference proteome</keyword>
<feature type="signal peptide" evidence="4">
    <location>
        <begin position="1"/>
        <end position="18"/>
    </location>
</feature>
<name>K2JHL4_9GAMM</name>
<organism evidence="6 7">
    <name type="scientific">Idiomarina xiamenensis 10-D-4</name>
    <dbReference type="NCBI Taxonomy" id="740709"/>
    <lineage>
        <taxon>Bacteria</taxon>
        <taxon>Pseudomonadati</taxon>
        <taxon>Pseudomonadota</taxon>
        <taxon>Gammaproteobacteria</taxon>
        <taxon>Alteromonadales</taxon>
        <taxon>Idiomarinaceae</taxon>
        <taxon>Idiomarina</taxon>
    </lineage>
</organism>
<dbReference type="PATRIC" id="fig|740709.3.peg.1957"/>
<keyword evidence="3 4" id="KW-0413">Isomerase</keyword>
<dbReference type="EMBL" id="AMRG01000011">
    <property type="protein sequence ID" value="EKE82861.1"/>
    <property type="molecule type" value="Genomic_DNA"/>
</dbReference>
<gene>
    <name evidence="6" type="ORF">A10D4_09659</name>
</gene>
<protein>
    <recommendedName>
        <fullName evidence="4">Peptidyl-prolyl cis-trans isomerase</fullName>
        <shortName evidence="4">PPIase</shortName>
        <ecNumber evidence="4">5.2.1.8</ecNumber>
    </recommendedName>
</protein>
<dbReference type="InterPro" id="IPR029000">
    <property type="entry name" value="Cyclophilin-like_dom_sf"/>
</dbReference>
<dbReference type="Pfam" id="PF00160">
    <property type="entry name" value="Pro_isomerase"/>
    <property type="match status" value="1"/>
</dbReference>
<feature type="chain" id="PRO_5006526945" description="Peptidyl-prolyl cis-trans isomerase" evidence="4">
    <location>
        <begin position="19"/>
        <end position="201"/>
    </location>
</feature>
<evidence type="ECO:0000256" key="1">
    <source>
        <dbReference type="ARBA" id="ARBA00007365"/>
    </source>
</evidence>
<dbReference type="EC" id="5.2.1.8" evidence="4"/>
<dbReference type="InterPro" id="IPR020892">
    <property type="entry name" value="Cyclophilin-type_PPIase_CS"/>
</dbReference>